<dbReference type="PANTHER" id="PTHR11528">
    <property type="entry name" value="HEAT SHOCK PROTEIN 90 FAMILY MEMBER"/>
    <property type="match status" value="1"/>
</dbReference>
<proteinExistence type="inferred from homology"/>
<gene>
    <name evidence="5" type="ORF">PDTA9734_50080</name>
</gene>
<keyword evidence="2" id="KW-0547">Nucleotide-binding</keyword>
<keyword evidence="6" id="KW-1185">Reference proteome</keyword>
<evidence type="ECO:0000313" key="5">
    <source>
        <dbReference type="EMBL" id="BDD53521.1"/>
    </source>
</evidence>
<keyword evidence="3" id="KW-0067">ATP-binding</keyword>
<evidence type="ECO:0000256" key="2">
    <source>
        <dbReference type="ARBA" id="ARBA00022741"/>
    </source>
</evidence>
<evidence type="ECO:0000313" key="6">
    <source>
        <dbReference type="Proteomes" id="UP001320460"/>
    </source>
</evidence>
<evidence type="ECO:0000256" key="4">
    <source>
        <dbReference type="ARBA" id="ARBA00023186"/>
    </source>
</evidence>
<accession>A0ABN6LYF4</accession>
<dbReference type="Gene3D" id="3.30.565.10">
    <property type="entry name" value="Histidine kinase-like ATPase, C-terminal domain"/>
    <property type="match status" value="1"/>
</dbReference>
<dbReference type="Proteomes" id="UP001320460">
    <property type="component" value="Chromosome"/>
</dbReference>
<keyword evidence="4" id="KW-0143">Chaperone</keyword>
<protein>
    <submittedName>
        <fullName evidence="5">Heat-shock protein</fullName>
    </submittedName>
</protein>
<dbReference type="InterPro" id="IPR001404">
    <property type="entry name" value="Hsp90_fam"/>
</dbReference>
<dbReference type="EMBL" id="AP025334">
    <property type="protein sequence ID" value="BDD53521.1"/>
    <property type="molecule type" value="Genomic_DNA"/>
</dbReference>
<dbReference type="InterPro" id="IPR020568">
    <property type="entry name" value="Ribosomal_Su5_D2-typ_SF"/>
</dbReference>
<dbReference type="Pfam" id="PF00183">
    <property type="entry name" value="HSP90"/>
    <property type="match status" value="1"/>
</dbReference>
<name>A0ABN6LYF4_9ENTR</name>
<dbReference type="InterPro" id="IPR020575">
    <property type="entry name" value="Hsp90_N"/>
</dbReference>
<dbReference type="PIRSF" id="PIRSF002583">
    <property type="entry name" value="Hsp90"/>
    <property type="match status" value="1"/>
</dbReference>
<dbReference type="InterPro" id="IPR036890">
    <property type="entry name" value="HATPase_C_sf"/>
</dbReference>
<dbReference type="SUPFAM" id="SSF55874">
    <property type="entry name" value="ATPase domain of HSP90 chaperone/DNA topoisomerase II/histidine kinase"/>
    <property type="match status" value="1"/>
</dbReference>
<sequence>MDNKIVAIEQHDTAVNLHGLMQVLSKHLYSTPMVALRELVQNAHDAIVRRRLEEVDSSFTPEIRVTGNPQNKTITIYDSGAGLTKQEIHEFLATVGIGYTRQLRQEDDDTGLIGMFGLGFLSSFVLAQQVVVHTTSWKTPQEGWVYRSDNGETYRIESALPREPGFTVTLNLKEEFSYLADNPLLETLLGRYCVLMREPLFVGQSETAVNHLSPPWRRDSDSAVVLHPGLRQKQNIEFASRFERTFTPICTIDITPSGKSDVVGILWIQDGATYGTSDNRNLSLFLRGMLLDDQAHDLLPLWAGFVGGVVESNVLTPTANREDLQRDDAYFATQHALAEGLIKGLGELAKNQPAIWRRVLLRHNEALLGAAICDERLFDLLKDDLLIPTSKGEIPVRSLRQQNTLLVMPGEESSFEEMLFRLSGRPVALGHRYAVIPFLRRWATLYSARLIEIGTTGGNQSLFSCHEISQQEEQWWREQLADDEECVISRFEPAVLPFVVVPNREVELKQRLEQDDADRRMSTAALMLARQFTQRISEQADKQLYINFNNPAIKALSASWQNGKNTDVACQLLKSMKVILSFQLQRSGPNDFHQALDNINQIIMTQFLANKGEQ</sequence>
<evidence type="ECO:0000256" key="1">
    <source>
        <dbReference type="ARBA" id="ARBA00008239"/>
    </source>
</evidence>
<reference evidence="5 6" key="1">
    <citation type="submission" date="2021-12" db="EMBL/GenBank/DDBJ databases">
        <title>Complete genome sequence of Phytobacter diazotrophicus TA9734.</title>
        <authorList>
            <person name="Kubota H."/>
            <person name="Nakayama Y."/>
            <person name="Ariyoshi T."/>
        </authorList>
    </citation>
    <scope>NUCLEOTIDE SEQUENCE [LARGE SCALE GENOMIC DNA]</scope>
    <source>
        <strain evidence="5 6">TA9734</strain>
    </source>
</reference>
<dbReference type="PRINTS" id="PR00775">
    <property type="entry name" value="HEATSHOCK90"/>
</dbReference>
<dbReference type="RefSeq" id="WP_125125497.1">
    <property type="nucleotide sequence ID" value="NZ_AP025334.1"/>
</dbReference>
<organism evidence="5 6">
    <name type="scientific">Phytobacter diazotrophicus</name>
    <dbReference type="NCBI Taxonomy" id="395631"/>
    <lineage>
        <taxon>Bacteria</taxon>
        <taxon>Pseudomonadati</taxon>
        <taxon>Pseudomonadota</taxon>
        <taxon>Gammaproteobacteria</taxon>
        <taxon>Enterobacterales</taxon>
        <taxon>Enterobacteriaceae</taxon>
        <taxon>Phytobacter</taxon>
    </lineage>
</organism>
<dbReference type="SUPFAM" id="SSF54211">
    <property type="entry name" value="Ribosomal protein S5 domain 2-like"/>
    <property type="match status" value="1"/>
</dbReference>
<dbReference type="Gene3D" id="3.30.230.80">
    <property type="match status" value="1"/>
</dbReference>
<evidence type="ECO:0000256" key="3">
    <source>
        <dbReference type="ARBA" id="ARBA00022840"/>
    </source>
</evidence>
<dbReference type="Pfam" id="PF13589">
    <property type="entry name" value="HATPase_c_3"/>
    <property type="match status" value="1"/>
</dbReference>
<comment type="similarity">
    <text evidence="1">Belongs to the heat shock protein 90 family.</text>
</comment>